<reference evidence="4" key="1">
    <citation type="journal article" date="2000" name="Plasmid">
        <title>Nucleotide sequence and analysis of plasmid pMD136 from Pediococcus pentosaceus FBB61 (ATCC43200) involved in pediocin A production.</title>
        <authorList>
            <person name="Giacomini A."/>
            <person name="Squartini A."/>
            <person name="Nuti M.P."/>
        </authorList>
    </citation>
    <scope>NUCLEOTIDE SEQUENCE</scope>
    <source>
        <strain evidence="4">ATCC 43200</strain>
        <plasmid evidence="4">pMD136</plasmid>
    </source>
</reference>
<organism evidence="4">
    <name type="scientific">Pediococcus pentosaceus</name>
    <dbReference type="NCBI Taxonomy" id="1255"/>
    <lineage>
        <taxon>Bacteria</taxon>
        <taxon>Bacillati</taxon>
        <taxon>Bacillota</taxon>
        <taxon>Bacilli</taxon>
        <taxon>Lactobacillales</taxon>
        <taxon>Lactobacillaceae</taxon>
        <taxon>Pediococcus</taxon>
    </lineage>
</organism>
<evidence type="ECO:0000256" key="3">
    <source>
        <dbReference type="SAM" id="Phobius"/>
    </source>
</evidence>
<keyword evidence="3" id="KW-0812">Transmembrane</keyword>
<feature type="coiled-coil region" evidence="1">
    <location>
        <begin position="46"/>
        <end position="91"/>
    </location>
</feature>
<evidence type="ECO:0000313" key="4">
    <source>
        <dbReference type="EMBL" id="AAD39620.1"/>
    </source>
</evidence>
<geneLocation type="plasmid" evidence="4">
    <name>pMD136</name>
</geneLocation>
<keyword evidence="1" id="KW-0175">Coiled coil</keyword>
<keyword evidence="3" id="KW-1133">Transmembrane helix</keyword>
<evidence type="ECO:0000256" key="2">
    <source>
        <dbReference type="SAM" id="MobiDB-lite"/>
    </source>
</evidence>
<keyword evidence="4" id="KW-0614">Plasmid</keyword>
<name>Q9XDL9_PEDPE</name>
<evidence type="ECO:0000256" key="1">
    <source>
        <dbReference type="SAM" id="Coils"/>
    </source>
</evidence>
<sequence>MKRGKFTMSWKDEPETTQRPETQIQPNLTELNQTLKEIRNYQGTQIQLQSKQQIELTEQLQQIEQASQRVNQAFQTTLNNLENSRETNKQQSIETLKGAHEQFKEQTRKINQKTIEVLKQINNDQKSNNETLKNLSNNLNQTVQETMDQVANRLAGEINQTHKKMSWFEIKNYLYAVIPTGLLSGLIFWFLTHFFA</sequence>
<protein>
    <submittedName>
        <fullName evidence="4">Mobilization protein</fullName>
    </submittedName>
</protein>
<keyword evidence="3" id="KW-0472">Membrane</keyword>
<accession>Q9XDL9</accession>
<dbReference type="AlphaFoldDB" id="Q9XDL9"/>
<feature type="region of interest" description="Disordered" evidence="2">
    <location>
        <begin position="1"/>
        <end position="20"/>
    </location>
</feature>
<feature type="transmembrane region" description="Helical" evidence="3">
    <location>
        <begin position="173"/>
        <end position="195"/>
    </location>
</feature>
<proteinExistence type="predicted"/>
<dbReference type="EMBL" id="AF033858">
    <property type="protein sequence ID" value="AAD39620.1"/>
    <property type="molecule type" value="Genomic_DNA"/>
</dbReference>
<feature type="coiled-coil region" evidence="1">
    <location>
        <begin position="115"/>
        <end position="149"/>
    </location>
</feature>